<dbReference type="OrthoDB" id="85890at2157"/>
<dbReference type="GO" id="GO:0046917">
    <property type="term" value="F:triphosphoribosyl-dephospho-CoA synthase activity"/>
    <property type="evidence" value="ECO:0007669"/>
    <property type="project" value="InterPro"/>
</dbReference>
<protein>
    <submittedName>
        <fullName evidence="1">Triphosphoribosyl-dephospho-CoA synthase</fullName>
    </submittedName>
</protein>
<keyword evidence="2" id="KW-1185">Reference proteome</keyword>
<evidence type="ECO:0000313" key="2">
    <source>
        <dbReference type="Proteomes" id="UP000637819"/>
    </source>
</evidence>
<dbReference type="AlphaFoldDB" id="A0A8T8E147"/>
<dbReference type="GeneID" id="62877446"/>
<dbReference type="Gene3D" id="1.10.4200.10">
    <property type="entry name" value="Triphosphoribosyl-dephospho-CoA protein"/>
    <property type="match status" value="1"/>
</dbReference>
<dbReference type="RefSeq" id="WP_204747754.1">
    <property type="nucleotide sequence ID" value="NZ_CP069188.1"/>
</dbReference>
<evidence type="ECO:0000313" key="1">
    <source>
        <dbReference type="EMBL" id="QRV15150.1"/>
    </source>
</evidence>
<sequence length="283" mass="29866">MRTPAANAQLALLLEVAGTPKPGNVDRCRDLEDLRFEHFLAGAVGARDGLEMAANGGAVGAAFERAVAGMAGQRGGNTQFGSLLLLVPLVRAAREELSAPVVEAVCEDTTVADAANFYRAFDHVDVFVDDPPADMEPLDVRRGSDAVPAVEDRGLTLLDIMSRSVPGDDVAREWVDGFERSFRAAERLTAADGPLGDRTAAVFLAELAERPDTLVANRSGEAVAREVTDCAAELVERDALETDPEAVEAFAEDLVVRGVNPGTTADITAAGLFVALEHEAIDV</sequence>
<dbReference type="InterPro" id="IPR002736">
    <property type="entry name" value="CitG"/>
</dbReference>
<proteinExistence type="predicted"/>
<reference evidence="1 2" key="1">
    <citation type="submission" date="2021-01" db="EMBL/GenBank/DDBJ databases">
        <title>Genome Sequence and Methylation Pattern of Haloterrigena salifodinae BOL5-1, An Extremely Halophilic Archaeon from a Bolivian Salt Mine.</title>
        <authorList>
            <person name="DasSarma P."/>
            <person name="Anton B.P."/>
            <person name="DasSarma S.L."/>
            <person name="von Ehrenheim H.A.L."/>
            <person name="Martinez F.L."/>
            <person name="Guzman D."/>
            <person name="Roberts R.J."/>
            <person name="DasSarma S."/>
        </authorList>
    </citation>
    <scope>NUCLEOTIDE SEQUENCE [LARGE SCALE GENOMIC DNA]</scope>
    <source>
        <strain evidence="1 2">BOL5-1</strain>
    </source>
</reference>
<dbReference type="Pfam" id="PF01874">
    <property type="entry name" value="CitG"/>
    <property type="match status" value="1"/>
</dbReference>
<dbReference type="Proteomes" id="UP000637819">
    <property type="component" value="Chromosome"/>
</dbReference>
<dbReference type="PANTHER" id="PTHR42280">
    <property type="entry name" value="CITG FAMILY PROTEIN"/>
    <property type="match status" value="1"/>
</dbReference>
<gene>
    <name evidence="1" type="ORF">JMJ58_19940</name>
</gene>
<name>A0A8T8E147_9EURY</name>
<accession>A0A8T8E147</accession>
<dbReference type="PANTHER" id="PTHR42280:SF1">
    <property type="entry name" value="CITG FAMILY PROTEIN"/>
    <property type="match status" value="1"/>
</dbReference>
<organism evidence="1 2">
    <name type="scientific">Haloterrigena salifodinae</name>
    <dbReference type="NCBI Taxonomy" id="2675099"/>
    <lineage>
        <taxon>Archaea</taxon>
        <taxon>Methanobacteriati</taxon>
        <taxon>Methanobacteriota</taxon>
        <taxon>Stenosarchaea group</taxon>
        <taxon>Halobacteria</taxon>
        <taxon>Halobacteriales</taxon>
        <taxon>Natrialbaceae</taxon>
        <taxon>Haloterrigena</taxon>
    </lineage>
</organism>
<dbReference type="EMBL" id="CP069188">
    <property type="protein sequence ID" value="QRV15150.1"/>
    <property type="molecule type" value="Genomic_DNA"/>
</dbReference>
<dbReference type="KEGG" id="hsal:JMJ58_19940"/>
<dbReference type="GO" id="GO:0005524">
    <property type="term" value="F:ATP binding"/>
    <property type="evidence" value="ECO:0007669"/>
    <property type="project" value="InterPro"/>
</dbReference>